<name>A0A1A8GVQ6_9TELE</name>
<organism evidence="1">
    <name type="scientific">Nothobranchius korthausae</name>
    <dbReference type="NCBI Taxonomy" id="1143690"/>
    <lineage>
        <taxon>Eukaryota</taxon>
        <taxon>Metazoa</taxon>
        <taxon>Chordata</taxon>
        <taxon>Craniata</taxon>
        <taxon>Vertebrata</taxon>
        <taxon>Euteleostomi</taxon>
        <taxon>Actinopterygii</taxon>
        <taxon>Neopterygii</taxon>
        <taxon>Teleostei</taxon>
        <taxon>Neoteleostei</taxon>
        <taxon>Acanthomorphata</taxon>
        <taxon>Ovalentaria</taxon>
        <taxon>Atherinomorphae</taxon>
        <taxon>Cyprinodontiformes</taxon>
        <taxon>Nothobranchiidae</taxon>
        <taxon>Nothobranchius</taxon>
    </lineage>
</organism>
<dbReference type="EMBL" id="HAEC01006981">
    <property type="protein sequence ID" value="SBQ75119.1"/>
    <property type="molecule type" value="Transcribed_RNA"/>
</dbReference>
<dbReference type="AlphaFoldDB" id="A0A1A8GVQ6"/>
<feature type="non-terminal residue" evidence="1">
    <location>
        <position position="1"/>
    </location>
</feature>
<gene>
    <name evidence="1" type="primary">HELRODRAFT_164959</name>
</gene>
<evidence type="ECO:0000313" key="1">
    <source>
        <dbReference type="EMBL" id="SBQ75119.1"/>
    </source>
</evidence>
<reference evidence="1" key="2">
    <citation type="submission" date="2016-06" db="EMBL/GenBank/DDBJ databases">
        <title>The genome of a short-lived fish provides insights into sex chromosome evolution and the genetic control of aging.</title>
        <authorList>
            <person name="Reichwald K."/>
            <person name="Felder M."/>
            <person name="Petzold A."/>
            <person name="Koch P."/>
            <person name="Groth M."/>
            <person name="Platzer M."/>
        </authorList>
    </citation>
    <scope>NUCLEOTIDE SEQUENCE</scope>
    <source>
        <tissue evidence="1">Brain</tissue>
    </source>
</reference>
<feature type="non-terminal residue" evidence="1">
    <location>
        <position position="87"/>
    </location>
</feature>
<protein>
    <submittedName>
        <fullName evidence="1">Uncharacterized protein</fullName>
    </submittedName>
</protein>
<proteinExistence type="predicted"/>
<reference evidence="1" key="1">
    <citation type="submission" date="2016-05" db="EMBL/GenBank/DDBJ databases">
        <authorList>
            <person name="Lavstsen T."/>
            <person name="Jespersen J.S."/>
        </authorList>
    </citation>
    <scope>NUCLEOTIDE SEQUENCE</scope>
    <source>
        <tissue evidence="1">Brain</tissue>
    </source>
</reference>
<sequence length="87" mass="9918">PVVTRPKSNADFGASFRCFISVMSIILDPSSHSFYFSGDSRRAQPSAYLVRADLHYLSKCRRRSGRKRGCTSQQLLYVEHTLLNECM</sequence>
<accession>A0A1A8GVQ6</accession>